<sequence length="347" mass="38641">MIMSDLKVAVIGVGHLGKEHARVYTELPGVSLVGVVDIQPQQAEKIAQRYHTKYFSNYQEVLDQAEAVSIAVPTKSHYGIAKDCLQRGIHVIIEKPMTGTVQEARELIALSKAKGVVLQAGYIERFNPALDAIKKLSINPRFIECHRLSPFTFRSADIGVVLDLMIHDIDILLHITGSKVKKFDAVGVNVISDKEDIANVRIQFQNGCVANVTASRVSIASMRKMRLFSEDSYISIDYQKRDALIYKKSPKLTLKALNFSEMDVSTIADLKSYVFGDLLKVEHIKMDDCEPLKKELSSFVDCVVGRKEPVVSGEEGLKAIEVANDIVCEIEKNLKLVHNAKSREDTL</sequence>
<comment type="caution">
    <text evidence="3">The sequence shown here is derived from an EMBL/GenBank/DDBJ whole genome shotgun (WGS) entry which is preliminary data.</text>
</comment>
<dbReference type="AlphaFoldDB" id="A0A0M2UXG5"/>
<proteinExistence type="predicted"/>
<dbReference type="SUPFAM" id="SSF51735">
    <property type="entry name" value="NAD(P)-binding Rossmann-fold domains"/>
    <property type="match status" value="1"/>
</dbReference>
<evidence type="ECO:0000313" key="3">
    <source>
        <dbReference type="EMBL" id="KKO20562.1"/>
    </source>
</evidence>
<dbReference type="GO" id="GO:0000166">
    <property type="term" value="F:nucleotide binding"/>
    <property type="evidence" value="ECO:0007669"/>
    <property type="project" value="InterPro"/>
</dbReference>
<dbReference type="Proteomes" id="UP000034954">
    <property type="component" value="Unassembled WGS sequence"/>
</dbReference>
<evidence type="ECO:0000259" key="2">
    <source>
        <dbReference type="Pfam" id="PF22725"/>
    </source>
</evidence>
<evidence type="ECO:0000259" key="1">
    <source>
        <dbReference type="Pfam" id="PF01408"/>
    </source>
</evidence>
<dbReference type="Pfam" id="PF01408">
    <property type="entry name" value="GFO_IDH_MocA"/>
    <property type="match status" value="1"/>
</dbReference>
<dbReference type="InterPro" id="IPR055170">
    <property type="entry name" value="GFO_IDH_MocA-like_dom"/>
</dbReference>
<gene>
    <name evidence="3" type="ORF">BROFUL_00680</name>
</gene>
<name>A0A0M2UXG5_9BACT</name>
<dbReference type="InterPro" id="IPR000683">
    <property type="entry name" value="Gfo/Idh/MocA-like_OxRdtase_N"/>
</dbReference>
<dbReference type="SUPFAM" id="SSF55347">
    <property type="entry name" value="Glyceraldehyde-3-phosphate dehydrogenase-like, C-terminal domain"/>
    <property type="match status" value="1"/>
</dbReference>
<feature type="domain" description="Gfo/Idh/MocA-like oxidoreductase N-terminal" evidence="1">
    <location>
        <begin position="6"/>
        <end position="122"/>
    </location>
</feature>
<evidence type="ECO:0000313" key="4">
    <source>
        <dbReference type="Proteomes" id="UP000034954"/>
    </source>
</evidence>
<accession>A0A0M2UXG5</accession>
<protein>
    <submittedName>
        <fullName evidence="3">Oxidoreductase</fullName>
    </submittedName>
</protein>
<dbReference type="PANTHER" id="PTHR43377">
    <property type="entry name" value="BILIVERDIN REDUCTASE A"/>
    <property type="match status" value="1"/>
</dbReference>
<dbReference type="PANTHER" id="PTHR43377:SF1">
    <property type="entry name" value="BILIVERDIN REDUCTASE A"/>
    <property type="match status" value="1"/>
</dbReference>
<reference evidence="3 4" key="1">
    <citation type="journal article" date="2013" name="BMC Microbiol.">
        <title>Identification of the type II cytochrome c maturation pathway in anammox bacteria by comparative genomics.</title>
        <authorList>
            <person name="Ferousi C."/>
            <person name="Speth D.R."/>
            <person name="Reimann J."/>
            <person name="Op den Camp H.J."/>
            <person name="Allen J.W."/>
            <person name="Keltjens J.T."/>
            <person name="Jetten M.S."/>
        </authorList>
    </citation>
    <scope>NUCLEOTIDE SEQUENCE [LARGE SCALE GENOMIC DNA]</scope>
    <source>
        <strain evidence="3">RU1</strain>
    </source>
</reference>
<keyword evidence="4" id="KW-1185">Reference proteome</keyword>
<dbReference type="EMBL" id="LAQJ01000089">
    <property type="protein sequence ID" value="KKO20562.1"/>
    <property type="molecule type" value="Genomic_DNA"/>
</dbReference>
<dbReference type="InterPro" id="IPR051450">
    <property type="entry name" value="Gfo/Idh/MocA_Oxidoreductases"/>
</dbReference>
<dbReference type="InterPro" id="IPR036291">
    <property type="entry name" value="NAD(P)-bd_dom_sf"/>
</dbReference>
<organism evidence="3 4">
    <name type="scientific">Candidatus Brocadia fulgida</name>
    <dbReference type="NCBI Taxonomy" id="380242"/>
    <lineage>
        <taxon>Bacteria</taxon>
        <taxon>Pseudomonadati</taxon>
        <taxon>Planctomycetota</taxon>
        <taxon>Candidatus Brocadiia</taxon>
        <taxon>Candidatus Brocadiales</taxon>
        <taxon>Candidatus Brocadiaceae</taxon>
        <taxon>Candidatus Brocadia</taxon>
    </lineage>
</organism>
<dbReference type="PATRIC" id="fig|380242.3.peg.867"/>
<dbReference type="Gene3D" id="3.40.50.720">
    <property type="entry name" value="NAD(P)-binding Rossmann-like Domain"/>
    <property type="match status" value="1"/>
</dbReference>
<dbReference type="Pfam" id="PF22725">
    <property type="entry name" value="GFO_IDH_MocA_C3"/>
    <property type="match status" value="1"/>
</dbReference>
<dbReference type="Gene3D" id="3.30.360.10">
    <property type="entry name" value="Dihydrodipicolinate Reductase, domain 2"/>
    <property type="match status" value="1"/>
</dbReference>
<feature type="domain" description="GFO/IDH/MocA-like oxidoreductase" evidence="2">
    <location>
        <begin position="155"/>
        <end position="221"/>
    </location>
</feature>